<evidence type="ECO:0000256" key="1">
    <source>
        <dbReference type="ARBA" id="ARBA00022630"/>
    </source>
</evidence>
<dbReference type="NCBIfam" id="TIGR02476">
    <property type="entry name" value="BluB"/>
    <property type="match status" value="1"/>
</dbReference>
<dbReference type="SUPFAM" id="SSF55469">
    <property type="entry name" value="FMN-dependent nitroreductase-like"/>
    <property type="match status" value="1"/>
</dbReference>
<dbReference type="Pfam" id="PF00881">
    <property type="entry name" value="Nitroreductase"/>
    <property type="match status" value="1"/>
</dbReference>
<organism evidence="5 6">
    <name type="scientific">Aliikangiella maris</name>
    <dbReference type="NCBI Taxonomy" id="3162458"/>
    <lineage>
        <taxon>Bacteria</taxon>
        <taxon>Pseudomonadati</taxon>
        <taxon>Pseudomonadota</taxon>
        <taxon>Gammaproteobacteria</taxon>
        <taxon>Oceanospirillales</taxon>
        <taxon>Pleioneaceae</taxon>
        <taxon>Aliikangiella</taxon>
    </lineage>
</organism>
<dbReference type="PANTHER" id="PTHR23026:SF90">
    <property type="entry name" value="IODOTYROSINE DEIODINASE 1"/>
    <property type="match status" value="1"/>
</dbReference>
<dbReference type="EMBL" id="JBEVCJ010000008">
    <property type="protein sequence ID" value="MET1255286.1"/>
    <property type="molecule type" value="Genomic_DNA"/>
</dbReference>
<feature type="domain" description="Nitroreductase" evidence="4">
    <location>
        <begin position="20"/>
        <end position="184"/>
    </location>
</feature>
<dbReference type="InterPro" id="IPR029479">
    <property type="entry name" value="Nitroreductase"/>
</dbReference>
<sequence>MKNRQFTPLEQDILQQIMLARRDVRGNRFLNTPIAQTDIGKILTAASWAPSVGYSQPWEFVIVNDQERKQQVIDSFNRVNSTAKNQFSTEKQRVYAQLKLEGIQEAPVNIAVFYRPSKLPVLGQSSMLETGRYSVVCAIQNMWLYARAMNIGLGWVSILEPAEMKSIFDAPDDAEFIAYLCLGYVNEFLEQPELEQLNWETRKPIKDSIFFESYS</sequence>
<proteinExistence type="predicted"/>
<dbReference type="InterPro" id="IPR050627">
    <property type="entry name" value="Nitroreductase/BluB"/>
</dbReference>
<evidence type="ECO:0000313" key="6">
    <source>
        <dbReference type="Proteomes" id="UP001548189"/>
    </source>
</evidence>
<protein>
    <submittedName>
        <fullName evidence="5">5,6-dimethylbenzimidazole synthase</fullName>
        <ecNumber evidence="5">1.13.11.79</ecNumber>
    </submittedName>
</protein>
<comment type="caution">
    <text evidence="5">The sequence shown here is derived from an EMBL/GenBank/DDBJ whole genome shotgun (WGS) entry which is preliminary data.</text>
</comment>
<dbReference type="Proteomes" id="UP001548189">
    <property type="component" value="Unassembled WGS sequence"/>
</dbReference>
<dbReference type="GO" id="GO:0102919">
    <property type="term" value="F:5,6-dimethylbenzimidazole synthase activity"/>
    <property type="evidence" value="ECO:0007669"/>
    <property type="project" value="UniProtKB-EC"/>
</dbReference>
<name>A0ABV2BTL3_9GAMM</name>
<evidence type="ECO:0000256" key="3">
    <source>
        <dbReference type="ARBA" id="ARBA00023002"/>
    </source>
</evidence>
<accession>A0ABV2BTL3</accession>
<evidence type="ECO:0000313" key="5">
    <source>
        <dbReference type="EMBL" id="MET1255286.1"/>
    </source>
</evidence>
<dbReference type="InterPro" id="IPR000415">
    <property type="entry name" value="Nitroreductase-like"/>
</dbReference>
<gene>
    <name evidence="5" type="primary">bluB</name>
    <name evidence="5" type="ORF">ABVT43_09135</name>
</gene>
<dbReference type="Gene3D" id="3.40.109.10">
    <property type="entry name" value="NADH Oxidase"/>
    <property type="match status" value="1"/>
</dbReference>
<evidence type="ECO:0000256" key="2">
    <source>
        <dbReference type="ARBA" id="ARBA00022643"/>
    </source>
</evidence>
<dbReference type="PANTHER" id="PTHR23026">
    <property type="entry name" value="NADPH NITROREDUCTASE"/>
    <property type="match status" value="1"/>
</dbReference>
<dbReference type="EC" id="1.13.11.79" evidence="5"/>
<keyword evidence="6" id="KW-1185">Reference proteome</keyword>
<keyword evidence="1" id="KW-0285">Flavoprotein</keyword>
<dbReference type="InterPro" id="IPR012825">
    <property type="entry name" value="BluB"/>
</dbReference>
<evidence type="ECO:0000259" key="4">
    <source>
        <dbReference type="Pfam" id="PF00881"/>
    </source>
</evidence>
<keyword evidence="3 5" id="KW-0560">Oxidoreductase</keyword>
<dbReference type="RefSeq" id="WP_353895869.1">
    <property type="nucleotide sequence ID" value="NZ_JBEVCJ010000008.1"/>
</dbReference>
<reference evidence="5 6" key="1">
    <citation type="submission" date="2024-06" db="EMBL/GenBank/DDBJ databases">
        <authorList>
            <person name="Li F."/>
        </authorList>
    </citation>
    <scope>NUCLEOTIDE SEQUENCE [LARGE SCALE GENOMIC DNA]</scope>
    <source>
        <strain evidence="5 6">GXAS 311</strain>
    </source>
</reference>
<keyword evidence="2" id="KW-0288">FMN</keyword>